<comment type="function">
    <text evidence="8">Catalyzes the phosphorylation of D-xylulose to D-xylulose 5-phosphate.</text>
</comment>
<dbReference type="CDD" id="cd07808">
    <property type="entry name" value="ASKHA_NBD_FGGY_EcXK-like"/>
    <property type="match status" value="1"/>
</dbReference>
<proteinExistence type="inferred from homology"/>
<evidence type="ECO:0000256" key="7">
    <source>
        <dbReference type="ARBA" id="ARBA00023277"/>
    </source>
</evidence>
<dbReference type="PIRSF" id="PIRSF000538">
    <property type="entry name" value="GlpK"/>
    <property type="match status" value="1"/>
</dbReference>
<keyword evidence="5 8" id="KW-0418">Kinase</keyword>
<dbReference type="GO" id="GO:0005524">
    <property type="term" value="F:ATP binding"/>
    <property type="evidence" value="ECO:0007669"/>
    <property type="project" value="UniProtKB-UniRule"/>
</dbReference>
<evidence type="ECO:0000256" key="2">
    <source>
        <dbReference type="ARBA" id="ARBA00022629"/>
    </source>
</evidence>
<feature type="domain" description="Carbohydrate kinase FGGY N-terminal" evidence="11">
    <location>
        <begin position="4"/>
        <end position="245"/>
    </location>
</feature>
<evidence type="ECO:0000256" key="9">
    <source>
        <dbReference type="RuleBase" id="RU003733"/>
    </source>
</evidence>
<evidence type="ECO:0000256" key="5">
    <source>
        <dbReference type="ARBA" id="ARBA00022777"/>
    </source>
</evidence>
<dbReference type="InterPro" id="IPR000577">
    <property type="entry name" value="Carb_kinase_FGGY"/>
</dbReference>
<dbReference type="EC" id="2.7.1.17" evidence="8 10"/>
<dbReference type="InterPro" id="IPR006000">
    <property type="entry name" value="Xylulokinase"/>
</dbReference>
<dbReference type="Proteomes" id="UP000005953">
    <property type="component" value="Unassembled WGS sequence"/>
</dbReference>
<feature type="binding site" evidence="8">
    <location>
        <begin position="82"/>
        <end position="83"/>
    </location>
    <ligand>
        <name>substrate</name>
    </ligand>
</feature>
<dbReference type="GO" id="GO:0004856">
    <property type="term" value="F:D-xylulokinase activity"/>
    <property type="evidence" value="ECO:0007669"/>
    <property type="project" value="UniProtKB-UniRule"/>
</dbReference>
<dbReference type="InterPro" id="IPR043129">
    <property type="entry name" value="ATPase_NBD"/>
</dbReference>
<evidence type="ECO:0000256" key="3">
    <source>
        <dbReference type="ARBA" id="ARBA00022679"/>
    </source>
</evidence>
<keyword evidence="7 8" id="KW-0119">Carbohydrate metabolism</keyword>
<dbReference type="InterPro" id="IPR050406">
    <property type="entry name" value="FGGY_Carb_Kinase"/>
</dbReference>
<dbReference type="STRING" id="314283.MED297_13232"/>
<dbReference type="SUPFAM" id="SSF53067">
    <property type="entry name" value="Actin-like ATPase domain"/>
    <property type="match status" value="2"/>
</dbReference>
<organism evidence="13 14">
    <name type="scientific">Reinekea blandensis MED297</name>
    <dbReference type="NCBI Taxonomy" id="314283"/>
    <lineage>
        <taxon>Bacteria</taxon>
        <taxon>Pseudomonadati</taxon>
        <taxon>Pseudomonadota</taxon>
        <taxon>Gammaproteobacteria</taxon>
        <taxon>Oceanospirillales</taxon>
        <taxon>Saccharospirillaceae</taxon>
        <taxon>Reinekea</taxon>
    </lineage>
</organism>
<keyword evidence="3 8" id="KW-0808">Transferase</keyword>
<evidence type="ECO:0000256" key="6">
    <source>
        <dbReference type="ARBA" id="ARBA00022840"/>
    </source>
</evidence>
<dbReference type="PANTHER" id="PTHR43095:SF6">
    <property type="entry name" value="XYLULOSE KINASE"/>
    <property type="match status" value="1"/>
</dbReference>
<sequence>MISVYLGLDLGTSGVKAVVIDEMGALVATHSAPLDVSNPQPLWSEQNPEDWWSATIAAVSGLKSQLGDRLSQLKALGLAGQMHGATFLDEEGQVLRPCILWNDGRSAEQCVELESRLSDFRERSGNLAMPGFTAPKALWVAQHEPQVFAQVAKILLPKDYLAYRLTGQYCSDMSDAAGTLWLNPETRDWDDALLAATGLDRRHMPTLLEGTQVAGQLSDAAASALGIPPVPVVIGGGDNACGAVGVGVTEPGQAFISLGTSGVLFVVSNGHCASPENTVHAFCHCLPKRWHQMSVSLSAANCLSWFAEIVGAEVPQLLAELDEQGIEETPVLFLPYLSGERTPHNDPAASGVFFGLKNSTSRAEMTLAILEAVAFSFADGYDALRAADSPIDDITLIGGGARSARWRQIHSDVLQQPLSFRDGGEVGPGLGAARLARLSESATLSDAAFNQAVSSVCPPPPLVEVHQPNPEKKPYYQPKLERYRALYQQTRSLNLGALS</sequence>
<evidence type="ECO:0000256" key="8">
    <source>
        <dbReference type="HAMAP-Rule" id="MF_02220"/>
    </source>
</evidence>
<comment type="caution">
    <text evidence="13">The sequence shown here is derived from an EMBL/GenBank/DDBJ whole genome shotgun (WGS) entry which is preliminary data.</text>
</comment>
<evidence type="ECO:0000259" key="11">
    <source>
        <dbReference type="Pfam" id="PF00370"/>
    </source>
</evidence>
<feature type="active site" description="Proton acceptor" evidence="8">
    <location>
        <position position="238"/>
    </location>
</feature>
<dbReference type="PROSITE" id="PS00445">
    <property type="entry name" value="FGGY_KINASES_2"/>
    <property type="match status" value="1"/>
</dbReference>
<dbReference type="EMBL" id="AAOE01000005">
    <property type="protein sequence ID" value="EAR10188.1"/>
    <property type="molecule type" value="Genomic_DNA"/>
</dbReference>
<evidence type="ECO:0000256" key="4">
    <source>
        <dbReference type="ARBA" id="ARBA00022741"/>
    </source>
</evidence>
<comment type="catalytic activity">
    <reaction evidence="8 10">
        <text>D-xylulose + ATP = D-xylulose 5-phosphate + ADP + H(+)</text>
        <dbReference type="Rhea" id="RHEA:10964"/>
        <dbReference type="ChEBI" id="CHEBI:15378"/>
        <dbReference type="ChEBI" id="CHEBI:17140"/>
        <dbReference type="ChEBI" id="CHEBI:30616"/>
        <dbReference type="ChEBI" id="CHEBI:57737"/>
        <dbReference type="ChEBI" id="CHEBI:456216"/>
        <dbReference type="EC" id="2.7.1.17"/>
    </reaction>
</comment>
<dbReference type="InterPro" id="IPR018485">
    <property type="entry name" value="FGGY_C"/>
</dbReference>
<dbReference type="Gene3D" id="3.30.420.40">
    <property type="match status" value="2"/>
</dbReference>
<dbReference type="HAMAP" id="MF_02220">
    <property type="entry name" value="XylB"/>
    <property type="match status" value="1"/>
</dbReference>
<comment type="similarity">
    <text evidence="1 8 9">Belongs to the FGGY kinase family.</text>
</comment>
<feature type="domain" description="Carbohydrate kinase FGGY C-terminal" evidence="12">
    <location>
        <begin position="255"/>
        <end position="436"/>
    </location>
</feature>
<keyword evidence="4 8" id="KW-0547">Nucleotide-binding</keyword>
<dbReference type="PANTHER" id="PTHR43095">
    <property type="entry name" value="SUGAR KINASE"/>
    <property type="match status" value="1"/>
</dbReference>
<dbReference type="NCBIfam" id="TIGR01312">
    <property type="entry name" value="XylB"/>
    <property type="match status" value="1"/>
</dbReference>
<evidence type="ECO:0000256" key="10">
    <source>
        <dbReference type="RuleBase" id="RU364073"/>
    </source>
</evidence>
<feature type="site" description="Important for activity" evidence="8">
    <location>
        <position position="9"/>
    </location>
</feature>
<keyword evidence="14" id="KW-1185">Reference proteome</keyword>
<dbReference type="InterPro" id="IPR018483">
    <property type="entry name" value="Carb_kinase_FGGY_CS"/>
</dbReference>
<keyword evidence="2 8" id="KW-0859">Xylose metabolism</keyword>
<keyword evidence="6 8" id="KW-0067">ATP-binding</keyword>
<dbReference type="Pfam" id="PF00370">
    <property type="entry name" value="FGGY_N"/>
    <property type="match status" value="1"/>
</dbReference>
<accession>A4BCC2</accession>
<dbReference type="AlphaFoldDB" id="A4BCC2"/>
<dbReference type="GO" id="GO:0005998">
    <property type="term" value="P:xylulose catabolic process"/>
    <property type="evidence" value="ECO:0007669"/>
    <property type="project" value="UniProtKB-UniRule"/>
</dbReference>
<evidence type="ECO:0000313" key="14">
    <source>
        <dbReference type="Proteomes" id="UP000005953"/>
    </source>
</evidence>
<protein>
    <recommendedName>
        <fullName evidence="8 10">Xylulose kinase</fullName>
        <shortName evidence="8 10">Xylulokinase</shortName>
        <ecNumber evidence="8 10">2.7.1.17</ecNumber>
    </recommendedName>
</protein>
<gene>
    <name evidence="8 10" type="primary">xylB</name>
    <name evidence="13" type="ORF">MED297_13232</name>
</gene>
<dbReference type="Pfam" id="PF02782">
    <property type="entry name" value="FGGY_C"/>
    <property type="match status" value="1"/>
</dbReference>
<evidence type="ECO:0000313" key="13">
    <source>
        <dbReference type="EMBL" id="EAR10188.1"/>
    </source>
</evidence>
<evidence type="ECO:0000256" key="1">
    <source>
        <dbReference type="ARBA" id="ARBA00009156"/>
    </source>
</evidence>
<dbReference type="GO" id="GO:0042732">
    <property type="term" value="P:D-xylose metabolic process"/>
    <property type="evidence" value="ECO:0007669"/>
    <property type="project" value="UniProtKB-KW"/>
</dbReference>
<name>A4BCC2_9GAMM</name>
<evidence type="ECO:0000259" key="12">
    <source>
        <dbReference type="Pfam" id="PF02782"/>
    </source>
</evidence>
<reference evidence="13 14" key="1">
    <citation type="submission" date="2006-02" db="EMBL/GenBank/DDBJ databases">
        <authorList>
            <person name="Pinhassi J."/>
            <person name="Pedros-Alio C."/>
            <person name="Ferriera S."/>
            <person name="Johnson J."/>
            <person name="Kravitz S."/>
            <person name="Halpern A."/>
            <person name="Remington K."/>
            <person name="Beeson K."/>
            <person name="Tran B."/>
            <person name="Rogers Y.-H."/>
            <person name="Friedman R."/>
            <person name="Venter J.C."/>
        </authorList>
    </citation>
    <scope>NUCLEOTIDE SEQUENCE [LARGE SCALE GENOMIC DNA]</scope>
    <source>
        <strain evidence="13 14">MED297</strain>
    </source>
</reference>
<dbReference type="HOGENOM" id="CLU_009281_3_0_6"/>
<dbReference type="InterPro" id="IPR018484">
    <property type="entry name" value="FGGY_N"/>
</dbReference>